<sequence length="170" mass="18920">MSVSLDIDGQRFHFPDDWQVLKYDDSAFHRNQFQSFAGGAKAVDAVALSPTGECWLIEVKDYRRNRRSKPGSVFAETAGKVRATLAGMATARVRANDSQERVFCDRALHGDSLRVALHLNQPAHASRLFPQVVDPRTALTQFRRELRAVDPHAICCGKGVARPALPWHVA</sequence>
<proteinExistence type="predicted"/>
<organism evidence="1 2">
    <name type="scientific">Aromatoleum bremense</name>
    <dbReference type="NCBI Taxonomy" id="76115"/>
    <lineage>
        <taxon>Bacteria</taxon>
        <taxon>Pseudomonadati</taxon>
        <taxon>Pseudomonadota</taxon>
        <taxon>Betaproteobacteria</taxon>
        <taxon>Rhodocyclales</taxon>
        <taxon>Rhodocyclaceae</taxon>
        <taxon>Aromatoleum</taxon>
    </lineage>
</organism>
<protein>
    <recommendedName>
        <fullName evidence="3">Cysteinyl-tRNA synthetase</fullName>
    </recommendedName>
</protein>
<dbReference type="RefSeq" id="WP_169202999.1">
    <property type="nucleotide sequence ID" value="NZ_CP059467.1"/>
</dbReference>
<name>A0ABX1NWL4_9RHOO</name>
<gene>
    <name evidence="1" type="ORF">GPA24_12860</name>
</gene>
<accession>A0ABX1NWL4</accession>
<evidence type="ECO:0008006" key="3">
    <source>
        <dbReference type="Google" id="ProtNLM"/>
    </source>
</evidence>
<evidence type="ECO:0000313" key="1">
    <source>
        <dbReference type="EMBL" id="NMG16414.1"/>
    </source>
</evidence>
<keyword evidence="2" id="KW-1185">Reference proteome</keyword>
<reference evidence="1 2" key="1">
    <citation type="submission" date="2019-12" db="EMBL/GenBank/DDBJ databases">
        <title>Comparative genomics gives insights into the taxonomy of the Azoarcus-Aromatoleum group and reveals separate origins of nif in the plant-associated Azoarcus and non-plant-associated Aromatoleum sub-groups.</title>
        <authorList>
            <person name="Lafos M."/>
            <person name="Maluk M."/>
            <person name="Batista M."/>
            <person name="Junghare M."/>
            <person name="Carmona M."/>
            <person name="Faoro H."/>
            <person name="Cruz L.M."/>
            <person name="Battistoni F."/>
            <person name="De Souza E."/>
            <person name="Pedrosa F."/>
            <person name="Chen W.-M."/>
            <person name="Poole P.S."/>
            <person name="Dixon R.A."/>
            <person name="James E.K."/>
        </authorList>
    </citation>
    <scope>NUCLEOTIDE SEQUENCE [LARGE SCALE GENOMIC DNA]</scope>
    <source>
        <strain evidence="1 2">PbN1</strain>
    </source>
</reference>
<dbReference type="EMBL" id="WTVP01000035">
    <property type="protein sequence ID" value="NMG16414.1"/>
    <property type="molecule type" value="Genomic_DNA"/>
</dbReference>
<comment type="caution">
    <text evidence="1">The sequence shown here is derived from an EMBL/GenBank/DDBJ whole genome shotgun (WGS) entry which is preliminary data.</text>
</comment>
<dbReference type="Proteomes" id="UP000633943">
    <property type="component" value="Unassembled WGS sequence"/>
</dbReference>
<evidence type="ECO:0000313" key="2">
    <source>
        <dbReference type="Proteomes" id="UP000633943"/>
    </source>
</evidence>